<feature type="transmembrane region" description="Helical" evidence="1">
    <location>
        <begin position="315"/>
        <end position="336"/>
    </location>
</feature>
<keyword evidence="1" id="KW-1133">Transmembrane helix</keyword>
<evidence type="ECO:0008006" key="4">
    <source>
        <dbReference type="Google" id="ProtNLM"/>
    </source>
</evidence>
<feature type="transmembrane region" description="Helical" evidence="1">
    <location>
        <begin position="93"/>
        <end position="114"/>
    </location>
</feature>
<sequence>MTVPSDRPVRLADWLWVGFLSVLVFAVAHRHGFASPFVVNDDVRQQLYWMARWLDPALYPPDLLGDYAAGYVPAGVKALYFAAAKGLGVGPILFSKLLTGGLFVTLALAFFGLGARLEGRVLGFVCAAMAWTLPFFLKNISGGLSRSFAAPLLALFLLAWLRRSARGMAVVLLAEAVFIPYIAFLCAGCACLDAVAARLTDRPDAPFPVRPWHGLVLLAAAGLVWSFNHALSASGFGPLVGRAALAVGPEFTTAGRLELYPLANPFFDLVYWPFESIGLFLDIGLVAGILSLAVLLPFVVVGARRAPWPRYLPGLRPAAMLLAGSLLLYVLARAVALKLFVPDRYITYTINLLYALGLAVVLRHALAGPLSRAGGRVCLLLLAVGVGAVRLTDDGLYDYKADAALYAAVDALPKDALLAGNPVLLDNVLTFGRRNVLASFELAHPWSEGYWARLYPRLAHQAEAYYAKDPATVLEFARAYGVTHLVVREADLTPAAMKQGPLFAPLDDRLRELAEAPGEFALLDGEKFPYTSPEPGLRLIDLRPLLAAGEKGLP</sequence>
<dbReference type="OrthoDB" id="5443342at2"/>
<keyword evidence="1" id="KW-0812">Transmembrane</keyword>
<dbReference type="eggNOG" id="ENOG502Z8V5">
    <property type="taxonomic scope" value="Bacteria"/>
</dbReference>
<evidence type="ECO:0000256" key="1">
    <source>
        <dbReference type="SAM" id="Phobius"/>
    </source>
</evidence>
<evidence type="ECO:0000313" key="2">
    <source>
        <dbReference type="EMBL" id="EHJ48107.1"/>
    </source>
</evidence>
<dbReference type="RefSeq" id="WP_009181490.1">
    <property type="nucleotide sequence ID" value="NZ_CM001368.1"/>
</dbReference>
<gene>
    <name evidence="2" type="ORF">DFW101_2101</name>
</gene>
<dbReference type="EMBL" id="CM001368">
    <property type="protein sequence ID" value="EHJ48107.1"/>
    <property type="molecule type" value="Genomic_DNA"/>
</dbReference>
<proteinExistence type="predicted"/>
<dbReference type="STRING" id="694327.DFW101_2101"/>
<protein>
    <recommendedName>
        <fullName evidence="4">Glycosyltransferase RgtA/B/C/D-like domain-containing protein</fullName>
    </recommendedName>
</protein>
<feature type="transmembrane region" description="Helical" evidence="1">
    <location>
        <begin position="12"/>
        <end position="29"/>
    </location>
</feature>
<feature type="transmembrane region" description="Helical" evidence="1">
    <location>
        <begin position="348"/>
        <end position="366"/>
    </location>
</feature>
<feature type="transmembrane region" description="Helical" evidence="1">
    <location>
        <begin position="121"/>
        <end position="137"/>
    </location>
</feature>
<name>G7Q893_9BACT</name>
<keyword evidence="1" id="KW-0472">Membrane</keyword>
<reference evidence="3" key="1">
    <citation type="journal article" date="2015" name="Genome Announc.">
        <title>High-Quality Draft Genome Sequence of Desulfovibrio carbinoliphilus FW-101-2B, an Organic Acid-Oxidizing Sulfate-Reducing Bacterium Isolated from Uranium(VI)-Contaminated Groundwater.</title>
        <authorList>
            <person name="Ramsay B.D."/>
            <person name="Hwang C."/>
            <person name="Woo H.L."/>
            <person name="Carroll S.L."/>
            <person name="Lucas S."/>
            <person name="Han J."/>
            <person name="Lapidus A.L."/>
            <person name="Cheng J.F."/>
            <person name="Goodwin L.A."/>
            <person name="Pitluck S."/>
            <person name="Peters L."/>
            <person name="Chertkov O."/>
            <person name="Held B."/>
            <person name="Detter J.C."/>
            <person name="Han C.S."/>
            <person name="Tapia R."/>
            <person name="Land M.L."/>
            <person name="Hauser L.J."/>
            <person name="Kyrpides N.C."/>
            <person name="Ivanova N.N."/>
            <person name="Mikhailova N."/>
            <person name="Pagani I."/>
            <person name="Woyke T."/>
            <person name="Arkin A.P."/>
            <person name="Dehal P."/>
            <person name="Chivian D."/>
            <person name="Criddle C.S."/>
            <person name="Wu W."/>
            <person name="Chakraborty R."/>
            <person name="Hazen T.C."/>
            <person name="Fields M.W."/>
        </authorList>
    </citation>
    <scope>NUCLEOTIDE SEQUENCE [LARGE SCALE GENOMIC DNA]</scope>
    <source>
        <strain evidence="3">FW-101-2B</strain>
    </source>
</reference>
<feature type="transmembrane region" description="Helical" evidence="1">
    <location>
        <begin position="168"/>
        <end position="197"/>
    </location>
</feature>
<dbReference type="HOGENOM" id="CLU_030557_0_0_7"/>
<accession>G7Q893</accession>
<keyword evidence="3" id="KW-1185">Reference proteome</keyword>
<evidence type="ECO:0000313" key="3">
    <source>
        <dbReference type="Proteomes" id="UP000004662"/>
    </source>
</evidence>
<feature type="transmembrane region" description="Helical" evidence="1">
    <location>
        <begin position="277"/>
        <end position="303"/>
    </location>
</feature>
<feature type="transmembrane region" description="Helical" evidence="1">
    <location>
        <begin position="209"/>
        <end position="227"/>
    </location>
</feature>
<dbReference type="AlphaFoldDB" id="G7Q893"/>
<organism evidence="2 3">
    <name type="scientific">Solidesulfovibrio carbinoliphilus subsp. oakridgensis</name>
    <dbReference type="NCBI Taxonomy" id="694327"/>
    <lineage>
        <taxon>Bacteria</taxon>
        <taxon>Pseudomonadati</taxon>
        <taxon>Thermodesulfobacteriota</taxon>
        <taxon>Desulfovibrionia</taxon>
        <taxon>Desulfovibrionales</taxon>
        <taxon>Desulfovibrionaceae</taxon>
        <taxon>Solidesulfovibrio</taxon>
    </lineage>
</organism>
<dbReference type="Proteomes" id="UP000004662">
    <property type="component" value="Chromosome"/>
</dbReference>